<evidence type="ECO:0000256" key="5">
    <source>
        <dbReference type="ARBA" id="ARBA00022714"/>
    </source>
</evidence>
<dbReference type="EnsemblMetazoa" id="AFAF016559-RA">
    <property type="protein sequence ID" value="AFAF016559-PA"/>
    <property type="gene ID" value="AFAF016559"/>
</dbReference>
<keyword evidence="5" id="KW-0001">2Fe-2S</keyword>
<dbReference type="Gene3D" id="2.102.10.10">
    <property type="entry name" value="Rieske [2Fe-2S] iron-sulphur domain"/>
    <property type="match status" value="1"/>
</dbReference>
<evidence type="ECO:0000256" key="13">
    <source>
        <dbReference type="ARBA" id="ARBA00025729"/>
    </source>
</evidence>
<dbReference type="UniPathway" id="UPA01020"/>
<evidence type="ECO:0000256" key="3">
    <source>
        <dbReference type="ARBA" id="ARBA00004972"/>
    </source>
</evidence>
<reference evidence="18" key="2">
    <citation type="submission" date="2020-05" db="UniProtKB">
        <authorList>
            <consortium name="EnsemblMetazoa"/>
        </authorList>
    </citation>
    <scope>IDENTIFICATION</scope>
    <source>
        <strain evidence="18">FAR1</strain>
    </source>
</reference>
<evidence type="ECO:0000256" key="1">
    <source>
        <dbReference type="ARBA" id="ARBA00001962"/>
    </source>
</evidence>
<dbReference type="GO" id="GO:0005737">
    <property type="term" value="C:cytoplasm"/>
    <property type="evidence" value="ECO:0007669"/>
    <property type="project" value="TreeGrafter"/>
</dbReference>
<dbReference type="Pfam" id="PF19298">
    <property type="entry name" value="KshA_C"/>
    <property type="match status" value="1"/>
</dbReference>
<keyword evidence="4" id="KW-0812">Transmembrane</keyword>
<organism evidence="18 19">
    <name type="scientific">Anopheles farauti</name>
    <dbReference type="NCBI Taxonomy" id="69004"/>
    <lineage>
        <taxon>Eukaryota</taxon>
        <taxon>Metazoa</taxon>
        <taxon>Ecdysozoa</taxon>
        <taxon>Arthropoda</taxon>
        <taxon>Hexapoda</taxon>
        <taxon>Insecta</taxon>
        <taxon>Pterygota</taxon>
        <taxon>Neoptera</taxon>
        <taxon>Endopterygota</taxon>
        <taxon>Diptera</taxon>
        <taxon>Nematocera</taxon>
        <taxon>Culicoidea</taxon>
        <taxon>Culicidae</taxon>
        <taxon>Anophelinae</taxon>
        <taxon>Anopheles</taxon>
    </lineage>
</organism>
<comment type="catalytic activity">
    <reaction evidence="16">
        <text>cholesterol + NADPH + O2 + H(+) = 7-dehydrocholesterol + NADP(+) + 2 H2O</text>
        <dbReference type="Rhea" id="RHEA:45024"/>
        <dbReference type="ChEBI" id="CHEBI:15377"/>
        <dbReference type="ChEBI" id="CHEBI:15378"/>
        <dbReference type="ChEBI" id="CHEBI:15379"/>
        <dbReference type="ChEBI" id="CHEBI:16113"/>
        <dbReference type="ChEBI" id="CHEBI:17759"/>
        <dbReference type="ChEBI" id="CHEBI:57783"/>
        <dbReference type="ChEBI" id="CHEBI:58349"/>
        <dbReference type="EC" id="1.14.19.21"/>
    </reaction>
    <physiologicalReaction direction="left-to-right" evidence="16">
        <dbReference type="Rhea" id="RHEA:45025"/>
    </physiologicalReaction>
</comment>
<dbReference type="SUPFAM" id="SSF55961">
    <property type="entry name" value="Bet v1-like"/>
    <property type="match status" value="1"/>
</dbReference>
<dbReference type="EC" id="1.14.19.21" evidence="14"/>
<accession>A0A182QTJ0</accession>
<dbReference type="Proteomes" id="UP000075886">
    <property type="component" value="Unassembled WGS sequence"/>
</dbReference>
<evidence type="ECO:0000259" key="17">
    <source>
        <dbReference type="PROSITE" id="PS51296"/>
    </source>
</evidence>
<dbReference type="InterPro" id="IPR045605">
    <property type="entry name" value="KshA-like_C"/>
</dbReference>
<dbReference type="VEuPathDB" id="VectorBase:AFAF016559"/>
<evidence type="ECO:0000313" key="19">
    <source>
        <dbReference type="Proteomes" id="UP000075886"/>
    </source>
</evidence>
<feature type="domain" description="Rieske" evidence="17">
    <location>
        <begin position="167"/>
        <end position="273"/>
    </location>
</feature>
<protein>
    <recommendedName>
        <fullName evidence="14">cholesterol 7-desaturase</fullName>
        <ecNumber evidence="14">1.14.19.21</ecNumber>
    </recommendedName>
</protein>
<dbReference type="PANTHER" id="PTHR21266:SF32">
    <property type="entry name" value="CHOLESTEROL 7-DESATURASE NVD"/>
    <property type="match status" value="1"/>
</dbReference>
<evidence type="ECO:0000256" key="6">
    <source>
        <dbReference type="ARBA" id="ARBA00022723"/>
    </source>
</evidence>
<keyword evidence="19" id="KW-1185">Reference proteome</keyword>
<dbReference type="GO" id="GO:0008203">
    <property type="term" value="P:cholesterol metabolic process"/>
    <property type="evidence" value="ECO:0007669"/>
    <property type="project" value="InterPro"/>
</dbReference>
<evidence type="ECO:0000256" key="10">
    <source>
        <dbReference type="ARBA" id="ARBA00023014"/>
    </source>
</evidence>
<name>A0A182QTJ0_9DIPT</name>
<evidence type="ECO:0000256" key="16">
    <source>
        <dbReference type="ARBA" id="ARBA00049548"/>
    </source>
</evidence>
<comment type="catalytic activity">
    <reaction evidence="15">
        <text>cholesterol + NADH + O2 + H(+) = 7-dehydrocholesterol + NAD(+) + 2 H2O</text>
        <dbReference type="Rhea" id="RHEA:51644"/>
        <dbReference type="ChEBI" id="CHEBI:15377"/>
        <dbReference type="ChEBI" id="CHEBI:15378"/>
        <dbReference type="ChEBI" id="CHEBI:15379"/>
        <dbReference type="ChEBI" id="CHEBI:16113"/>
        <dbReference type="ChEBI" id="CHEBI:17759"/>
        <dbReference type="ChEBI" id="CHEBI:57540"/>
        <dbReference type="ChEBI" id="CHEBI:57945"/>
        <dbReference type="EC" id="1.14.19.21"/>
    </reaction>
    <physiologicalReaction direction="left-to-right" evidence="15">
        <dbReference type="Rhea" id="RHEA:51645"/>
    </physiologicalReaction>
</comment>
<keyword evidence="9" id="KW-0408">Iron</keyword>
<evidence type="ECO:0000256" key="2">
    <source>
        <dbReference type="ARBA" id="ARBA00004370"/>
    </source>
</evidence>
<comment type="pathway">
    <text evidence="12">Steroid hormone biosynthesis; dafachronic acid biosynthesis.</text>
</comment>
<evidence type="ECO:0000256" key="7">
    <source>
        <dbReference type="ARBA" id="ARBA00022989"/>
    </source>
</evidence>
<dbReference type="PANTHER" id="PTHR21266">
    <property type="entry name" value="IRON-SULFUR DOMAIN CONTAINING PROTEIN"/>
    <property type="match status" value="1"/>
</dbReference>
<keyword evidence="11" id="KW-0472">Membrane</keyword>
<comment type="cofactor">
    <cofactor evidence="1">
        <name>Fe cation</name>
        <dbReference type="ChEBI" id="CHEBI:24875"/>
    </cofactor>
</comment>
<sequence length="506" mass="57779">MLDVGGSPRFLASAAPVEASSDFQRRSGTVCGPAELRPGRRGRTISRFGTMEKLGSMMEYRLRTIANWMVQSGNGTLEELVYQTRDTLAVWPWLIYAMLGAALGYGLHRFYYQAVVWKRDLTDIGYNHILDAARIGKSDRKRVDTVNRARRLRKIGDKLPPPYPNGWFSVLESEDLARGEAKSVDCLGQNLVVFRTEQGEVNVLDAYCPHLGANLGVGGVVRGDCIECPFHHWSFSGRDGQCTNIPYSKSGTVPKVARLRKWRSLEANGFVFVWHHVDPEAEPWTFHVLPEIEDGRWVYYGKNEFLVNCHIQDVPENGADVAHLAAVHGPNMLSGSDIRYSRAAWADFGMHSWLASWKAPEEGEPPHVAKMDLVHSFRIFNKLEVGKIDVRAFQIGPGYVQLMMNTGMGPFVVLQTVTPIEPLVQKVIHRFYAPRNVWNAIFQKFAIWAESVMFERDMMVWNHKQFIDNPLLIKEDRLIKCYRKWYSQFYSENSVSFQMAKEKLDW</sequence>
<comment type="subcellular location">
    <subcellularLocation>
        <location evidence="2">Membrane</location>
    </subcellularLocation>
</comment>
<comment type="pathway">
    <text evidence="3">Hormone biosynthesis.</text>
</comment>
<evidence type="ECO:0000256" key="9">
    <source>
        <dbReference type="ARBA" id="ARBA00023004"/>
    </source>
</evidence>
<evidence type="ECO:0000256" key="14">
    <source>
        <dbReference type="ARBA" id="ARBA00026095"/>
    </source>
</evidence>
<evidence type="ECO:0000256" key="12">
    <source>
        <dbReference type="ARBA" id="ARBA00025712"/>
    </source>
</evidence>
<dbReference type="PROSITE" id="PS51296">
    <property type="entry name" value="RIESKE"/>
    <property type="match status" value="1"/>
</dbReference>
<evidence type="ECO:0000256" key="4">
    <source>
        <dbReference type="ARBA" id="ARBA00022692"/>
    </source>
</evidence>
<dbReference type="Pfam" id="PF00355">
    <property type="entry name" value="Rieske"/>
    <property type="match status" value="1"/>
</dbReference>
<keyword evidence="7" id="KW-1133">Transmembrane helix</keyword>
<keyword evidence="8" id="KW-0560">Oxidoreductase</keyword>
<dbReference type="GO" id="GO:0051537">
    <property type="term" value="F:2 iron, 2 sulfur cluster binding"/>
    <property type="evidence" value="ECO:0007669"/>
    <property type="project" value="UniProtKB-KW"/>
</dbReference>
<evidence type="ECO:0000256" key="11">
    <source>
        <dbReference type="ARBA" id="ARBA00023136"/>
    </source>
</evidence>
<dbReference type="Gene3D" id="3.90.380.10">
    <property type="entry name" value="Naphthalene 1,2-dioxygenase Alpha Subunit, Chain A, domain 1"/>
    <property type="match status" value="1"/>
</dbReference>
<reference evidence="19" key="1">
    <citation type="submission" date="2014-01" db="EMBL/GenBank/DDBJ databases">
        <title>The Genome Sequence of Anopheles farauti FAR1 (V2).</title>
        <authorList>
            <consortium name="The Broad Institute Genomics Platform"/>
            <person name="Neafsey D.E."/>
            <person name="Besansky N."/>
            <person name="Howell P."/>
            <person name="Walton C."/>
            <person name="Young S.K."/>
            <person name="Zeng Q."/>
            <person name="Gargeya S."/>
            <person name="Fitzgerald M."/>
            <person name="Haas B."/>
            <person name="Abouelleil A."/>
            <person name="Allen A.W."/>
            <person name="Alvarado L."/>
            <person name="Arachchi H.M."/>
            <person name="Berlin A.M."/>
            <person name="Chapman S.B."/>
            <person name="Gainer-Dewar J."/>
            <person name="Goldberg J."/>
            <person name="Griggs A."/>
            <person name="Gujja S."/>
            <person name="Hansen M."/>
            <person name="Howarth C."/>
            <person name="Imamovic A."/>
            <person name="Ireland A."/>
            <person name="Larimer J."/>
            <person name="McCowan C."/>
            <person name="Murphy C."/>
            <person name="Pearson M."/>
            <person name="Poon T.W."/>
            <person name="Priest M."/>
            <person name="Roberts A."/>
            <person name="Saif S."/>
            <person name="Shea T."/>
            <person name="Sisk P."/>
            <person name="Sykes S."/>
            <person name="Wortman J."/>
            <person name="Nusbaum C."/>
            <person name="Birren B."/>
        </authorList>
    </citation>
    <scope>NUCLEOTIDE SEQUENCE [LARGE SCALE GENOMIC DNA]</scope>
    <source>
        <strain evidence="19">FAR1</strain>
    </source>
</reference>
<evidence type="ECO:0000313" key="18">
    <source>
        <dbReference type="EnsemblMetazoa" id="AFAF016559-PA"/>
    </source>
</evidence>
<dbReference type="GO" id="GO:0170056">
    <property type="term" value="F:cholesterol 7-desaturase [NAD(P)H] activity"/>
    <property type="evidence" value="ECO:0007669"/>
    <property type="project" value="UniProtKB-EC"/>
</dbReference>
<dbReference type="AlphaFoldDB" id="A0A182QTJ0"/>
<proteinExistence type="inferred from homology"/>
<dbReference type="InterPro" id="IPR036922">
    <property type="entry name" value="Rieske_2Fe-2S_sf"/>
</dbReference>
<dbReference type="STRING" id="69004.A0A182QTJ0"/>
<dbReference type="GO" id="GO:0016020">
    <property type="term" value="C:membrane"/>
    <property type="evidence" value="ECO:0007669"/>
    <property type="project" value="UniProtKB-SubCell"/>
</dbReference>
<dbReference type="SUPFAM" id="SSF50022">
    <property type="entry name" value="ISP domain"/>
    <property type="match status" value="1"/>
</dbReference>
<evidence type="ECO:0000256" key="15">
    <source>
        <dbReference type="ARBA" id="ARBA00047853"/>
    </source>
</evidence>
<evidence type="ECO:0000256" key="8">
    <source>
        <dbReference type="ARBA" id="ARBA00023002"/>
    </source>
</evidence>
<dbReference type="GO" id="GO:0046872">
    <property type="term" value="F:metal ion binding"/>
    <property type="evidence" value="ECO:0007669"/>
    <property type="project" value="UniProtKB-KW"/>
</dbReference>
<comment type="similarity">
    <text evidence="13">Belongs to the cholesterol 7-desaturase family.</text>
</comment>
<dbReference type="InterPro" id="IPR017941">
    <property type="entry name" value="Rieske_2Fe-2S"/>
</dbReference>
<keyword evidence="6" id="KW-0479">Metal-binding</keyword>
<dbReference type="InterPro" id="IPR050584">
    <property type="entry name" value="Cholesterol_7-desaturase"/>
</dbReference>
<keyword evidence="10" id="KW-0411">Iron-sulfur</keyword>
<dbReference type="EMBL" id="AXCN02001401">
    <property type="status" value="NOT_ANNOTATED_CDS"/>
    <property type="molecule type" value="Genomic_DNA"/>
</dbReference>